<protein>
    <recommendedName>
        <fullName evidence="4">DUF5009 domain-containing protein</fullName>
    </recommendedName>
</protein>
<dbReference type="EMBL" id="CP054139">
    <property type="protein sequence ID" value="QKJ29137.1"/>
    <property type="molecule type" value="Genomic_DNA"/>
</dbReference>
<feature type="transmembrane region" description="Helical" evidence="1">
    <location>
        <begin position="56"/>
        <end position="76"/>
    </location>
</feature>
<accession>A0A7D4TW43</accession>
<evidence type="ECO:0000313" key="2">
    <source>
        <dbReference type="EMBL" id="QKJ29137.1"/>
    </source>
</evidence>
<proteinExistence type="predicted"/>
<name>A0A7D4TW43_9SPHI</name>
<dbReference type="AlphaFoldDB" id="A0A7D4TW43"/>
<dbReference type="RefSeq" id="WP_173413832.1">
    <property type="nucleotide sequence ID" value="NZ_CP054139.1"/>
</dbReference>
<keyword evidence="3" id="KW-1185">Reference proteome</keyword>
<organism evidence="2 3">
    <name type="scientific">Mucilaginibacter mali</name>
    <dbReference type="NCBI Taxonomy" id="2740462"/>
    <lineage>
        <taxon>Bacteria</taxon>
        <taxon>Pseudomonadati</taxon>
        <taxon>Bacteroidota</taxon>
        <taxon>Sphingobacteriia</taxon>
        <taxon>Sphingobacteriales</taxon>
        <taxon>Sphingobacteriaceae</taxon>
        <taxon>Mucilaginibacter</taxon>
    </lineage>
</organism>
<keyword evidence="1" id="KW-0472">Membrane</keyword>
<dbReference type="Proteomes" id="UP000505355">
    <property type="component" value="Chromosome"/>
</dbReference>
<evidence type="ECO:0008006" key="4">
    <source>
        <dbReference type="Google" id="ProtNLM"/>
    </source>
</evidence>
<gene>
    <name evidence="2" type="ORF">HQ865_04995</name>
</gene>
<sequence length="83" mass="9644">MLNNLHPADGGMPYTETNLHHLFPEPWNMVTSALFLLPGIYWLIKLRGFDRNYTFLSSAVWLMLVGCIGGIVYHGLRRWSFLY</sequence>
<evidence type="ECO:0000256" key="1">
    <source>
        <dbReference type="SAM" id="Phobius"/>
    </source>
</evidence>
<feature type="transmembrane region" description="Helical" evidence="1">
    <location>
        <begin position="27"/>
        <end position="44"/>
    </location>
</feature>
<evidence type="ECO:0000313" key="3">
    <source>
        <dbReference type="Proteomes" id="UP000505355"/>
    </source>
</evidence>
<keyword evidence="1" id="KW-1133">Transmembrane helix</keyword>
<dbReference type="KEGG" id="mmab:HQ865_04995"/>
<reference evidence="2 3" key="1">
    <citation type="submission" date="2020-05" db="EMBL/GenBank/DDBJ databases">
        <title>Mucilaginibacter mali sp. nov.</title>
        <authorList>
            <person name="Kim H.S."/>
            <person name="Lee K.C."/>
            <person name="Suh M.K."/>
            <person name="Kim J.-S."/>
            <person name="Han K.-I."/>
            <person name="Eom M.K."/>
            <person name="Shin Y.K."/>
            <person name="Lee J.-S."/>
        </authorList>
    </citation>
    <scope>NUCLEOTIDE SEQUENCE [LARGE SCALE GENOMIC DNA]</scope>
    <source>
        <strain evidence="2 3">G2-14</strain>
    </source>
</reference>
<keyword evidence="1" id="KW-0812">Transmembrane</keyword>